<dbReference type="EC" id="5.4.2.12" evidence="5"/>
<comment type="cofactor">
    <cofactor evidence="2">
        <name>Mn(2+)</name>
        <dbReference type="ChEBI" id="CHEBI:29035"/>
    </cofactor>
</comment>
<evidence type="ECO:0000256" key="9">
    <source>
        <dbReference type="ARBA" id="ARBA00023235"/>
    </source>
</evidence>
<accession>A0A1V1NS95</accession>
<evidence type="ECO:0000256" key="8">
    <source>
        <dbReference type="ARBA" id="ARBA00023211"/>
    </source>
</evidence>
<feature type="non-terminal residue" evidence="11">
    <location>
        <position position="212"/>
    </location>
</feature>
<evidence type="ECO:0000313" key="12">
    <source>
        <dbReference type="Proteomes" id="UP000189670"/>
    </source>
</evidence>
<dbReference type="GO" id="GO:0006007">
    <property type="term" value="P:glucose catabolic process"/>
    <property type="evidence" value="ECO:0007669"/>
    <property type="project" value="InterPro"/>
</dbReference>
<dbReference type="SUPFAM" id="SSF53649">
    <property type="entry name" value="Alkaline phosphatase-like"/>
    <property type="match status" value="1"/>
</dbReference>
<evidence type="ECO:0000256" key="6">
    <source>
        <dbReference type="ARBA" id="ARBA00022723"/>
    </source>
</evidence>
<evidence type="ECO:0000256" key="7">
    <source>
        <dbReference type="ARBA" id="ARBA00023152"/>
    </source>
</evidence>
<evidence type="ECO:0000256" key="5">
    <source>
        <dbReference type="ARBA" id="ARBA00012026"/>
    </source>
</evidence>
<proteinExistence type="inferred from homology"/>
<dbReference type="PANTHER" id="PTHR31637">
    <property type="entry name" value="2,3-BISPHOSPHOGLYCERATE-INDEPENDENT PHOSPHOGLYCERATE MUTASE"/>
    <property type="match status" value="1"/>
</dbReference>
<keyword evidence="7" id="KW-0324">Glycolysis</keyword>
<dbReference type="PANTHER" id="PTHR31637:SF0">
    <property type="entry name" value="2,3-BISPHOSPHOGLYCERATE-INDEPENDENT PHOSPHOGLYCERATE MUTASE"/>
    <property type="match status" value="1"/>
</dbReference>
<gene>
    <name evidence="11" type="ORF">OMM_14239</name>
</gene>
<dbReference type="SUPFAM" id="SSF64158">
    <property type="entry name" value="2,3-Bisphosphoglycerate-independent phosphoglycerate mutase, substrate-binding domain"/>
    <property type="match status" value="1"/>
</dbReference>
<feature type="domain" description="BPG-independent PGAM N-terminal" evidence="10">
    <location>
        <begin position="83"/>
        <end position="208"/>
    </location>
</feature>
<dbReference type="Gene3D" id="3.40.1450.10">
    <property type="entry name" value="BPG-independent phosphoglycerate mutase, domain B"/>
    <property type="match status" value="1"/>
</dbReference>
<dbReference type="Pfam" id="PF06415">
    <property type="entry name" value="iPGM_N"/>
    <property type="match status" value="1"/>
</dbReference>
<dbReference type="Proteomes" id="UP000189670">
    <property type="component" value="Unassembled WGS sequence"/>
</dbReference>
<keyword evidence="8" id="KW-0464">Manganese</keyword>
<dbReference type="InterPro" id="IPR011258">
    <property type="entry name" value="BPG-indep_PGM_N"/>
</dbReference>
<evidence type="ECO:0000256" key="3">
    <source>
        <dbReference type="ARBA" id="ARBA00004798"/>
    </source>
</evidence>
<comment type="caution">
    <text evidence="11">The sequence shown here is derived from an EMBL/GenBank/DDBJ whole genome shotgun (WGS) entry which is preliminary data.</text>
</comment>
<keyword evidence="6" id="KW-0479">Metal-binding</keyword>
<evidence type="ECO:0000256" key="4">
    <source>
        <dbReference type="ARBA" id="ARBA00008819"/>
    </source>
</evidence>
<comment type="pathway">
    <text evidence="3">Carbohydrate degradation; glycolysis; pyruvate from D-glyceraldehyde 3-phosphate: step 3/5.</text>
</comment>
<reference evidence="12" key="1">
    <citation type="submission" date="2012-11" db="EMBL/GenBank/DDBJ databases">
        <authorList>
            <person name="Lucero-Rivera Y.E."/>
            <person name="Tovar-Ramirez D."/>
        </authorList>
    </citation>
    <scope>NUCLEOTIDE SEQUENCE [LARGE SCALE GENOMIC DNA]</scope>
    <source>
        <strain evidence="12">Araruama</strain>
    </source>
</reference>
<dbReference type="GO" id="GO:0005737">
    <property type="term" value="C:cytoplasm"/>
    <property type="evidence" value="ECO:0007669"/>
    <property type="project" value="InterPro"/>
</dbReference>
<dbReference type="InterPro" id="IPR017850">
    <property type="entry name" value="Alkaline_phosphatase_core_sf"/>
</dbReference>
<dbReference type="GO" id="GO:0030145">
    <property type="term" value="F:manganese ion binding"/>
    <property type="evidence" value="ECO:0007669"/>
    <property type="project" value="InterPro"/>
</dbReference>
<dbReference type="InterPro" id="IPR005995">
    <property type="entry name" value="Pgm_bpd_ind"/>
</dbReference>
<dbReference type="UniPathway" id="UPA00109">
    <property type="reaction ID" value="UER00186"/>
</dbReference>
<evidence type="ECO:0000259" key="10">
    <source>
        <dbReference type="Pfam" id="PF06415"/>
    </source>
</evidence>
<sequence length="212" mass="23673">MKSNQTMMLIILDGWGYRSESSCNAIAQAKTPYLDHLFKTYPHTLLKCSGKAVGLPDGVMGNSEVGHLNIGAGRVVLQDMLRIDAAIEDCTLQNNPAFTDLISKIKQTNGRIHLMGLLSDGAVHSHINHLFALILMTKSMGIPVRIHAIMDGRDTPPDSGVSYLKQLDHFIKKHNWGQIASICGRFYAMDRDKRWDRIARAYDMYTSKVSKT</sequence>
<name>A0A1V1NS95_9BACT</name>
<dbReference type="GO" id="GO:0004619">
    <property type="term" value="F:phosphoglycerate mutase activity"/>
    <property type="evidence" value="ECO:0007669"/>
    <property type="project" value="UniProtKB-EC"/>
</dbReference>
<dbReference type="GO" id="GO:0006096">
    <property type="term" value="P:glycolytic process"/>
    <property type="evidence" value="ECO:0007669"/>
    <property type="project" value="UniProtKB-UniPathway"/>
</dbReference>
<dbReference type="AlphaFoldDB" id="A0A1V1NS95"/>
<comment type="similarity">
    <text evidence="4">Belongs to the BPG-independent phosphoglycerate mutase family.</text>
</comment>
<evidence type="ECO:0000256" key="1">
    <source>
        <dbReference type="ARBA" id="ARBA00000370"/>
    </source>
</evidence>
<keyword evidence="9" id="KW-0413">Isomerase</keyword>
<dbReference type="InterPro" id="IPR036646">
    <property type="entry name" value="PGAM_B_sf"/>
</dbReference>
<protein>
    <recommendedName>
        <fullName evidence="5">phosphoglycerate mutase (2,3-diphosphoglycerate-independent)</fullName>
        <ecNumber evidence="5">5.4.2.12</ecNumber>
    </recommendedName>
</protein>
<evidence type="ECO:0000256" key="2">
    <source>
        <dbReference type="ARBA" id="ARBA00001936"/>
    </source>
</evidence>
<evidence type="ECO:0000313" key="11">
    <source>
        <dbReference type="EMBL" id="ETR65445.1"/>
    </source>
</evidence>
<organism evidence="11 12">
    <name type="scientific">Candidatus Magnetoglobus multicellularis str. Araruama</name>
    <dbReference type="NCBI Taxonomy" id="890399"/>
    <lineage>
        <taxon>Bacteria</taxon>
        <taxon>Pseudomonadati</taxon>
        <taxon>Thermodesulfobacteriota</taxon>
        <taxon>Desulfobacteria</taxon>
        <taxon>Desulfobacterales</taxon>
        <taxon>Desulfobacteraceae</taxon>
        <taxon>Candidatus Magnetoglobus</taxon>
    </lineage>
</organism>
<dbReference type="EMBL" id="ATBP01002813">
    <property type="protein sequence ID" value="ETR65445.1"/>
    <property type="molecule type" value="Genomic_DNA"/>
</dbReference>
<comment type="catalytic activity">
    <reaction evidence="1">
        <text>(2R)-2-phosphoglycerate = (2R)-3-phosphoglycerate</text>
        <dbReference type="Rhea" id="RHEA:15901"/>
        <dbReference type="ChEBI" id="CHEBI:58272"/>
        <dbReference type="ChEBI" id="CHEBI:58289"/>
        <dbReference type="EC" id="5.4.2.12"/>
    </reaction>
</comment>